<dbReference type="GO" id="GO:0006629">
    <property type="term" value="P:lipid metabolic process"/>
    <property type="evidence" value="ECO:0007669"/>
    <property type="project" value="InterPro"/>
</dbReference>
<dbReference type="OrthoDB" id="9795622at2"/>
<evidence type="ECO:0000256" key="6">
    <source>
        <dbReference type="ARBA" id="ARBA00047512"/>
    </source>
</evidence>
<proteinExistence type="inferred from homology"/>
<dbReference type="EMBL" id="SOZD01000007">
    <property type="protein sequence ID" value="TFF19128.1"/>
    <property type="molecule type" value="Genomic_DNA"/>
</dbReference>
<dbReference type="InterPro" id="IPR017946">
    <property type="entry name" value="PLC-like_Pdiesterase_TIM-brl"/>
</dbReference>
<evidence type="ECO:0000256" key="4">
    <source>
        <dbReference type="ARBA" id="ARBA00022798"/>
    </source>
</evidence>
<dbReference type="GO" id="GO:0008889">
    <property type="term" value="F:glycerophosphodiester phosphodiesterase activity"/>
    <property type="evidence" value="ECO:0007669"/>
    <property type="project" value="UniProtKB-EC"/>
</dbReference>
<evidence type="ECO:0000256" key="5">
    <source>
        <dbReference type="ARBA" id="ARBA00022801"/>
    </source>
</evidence>
<dbReference type="Proteomes" id="UP000298179">
    <property type="component" value="Unassembled WGS sequence"/>
</dbReference>
<feature type="signal peptide" evidence="7">
    <location>
        <begin position="1"/>
        <end position="23"/>
    </location>
</feature>
<evidence type="ECO:0000259" key="8">
    <source>
        <dbReference type="PROSITE" id="PS51704"/>
    </source>
</evidence>
<comment type="similarity">
    <text evidence="1">Belongs to the glycerophosphoryl diester phosphodiesterase family.</text>
</comment>
<comment type="catalytic activity">
    <reaction evidence="6">
        <text>a sn-glycero-3-phosphodiester + H2O = an alcohol + sn-glycerol 3-phosphate + H(+)</text>
        <dbReference type="Rhea" id="RHEA:12969"/>
        <dbReference type="ChEBI" id="CHEBI:15377"/>
        <dbReference type="ChEBI" id="CHEBI:15378"/>
        <dbReference type="ChEBI" id="CHEBI:30879"/>
        <dbReference type="ChEBI" id="CHEBI:57597"/>
        <dbReference type="ChEBI" id="CHEBI:83408"/>
        <dbReference type="EC" id="3.1.4.46"/>
    </reaction>
</comment>
<dbReference type="PANTHER" id="PTHR43620:SF7">
    <property type="entry name" value="GLYCEROPHOSPHODIESTER PHOSPHODIESTERASE GDPD5-RELATED"/>
    <property type="match status" value="1"/>
</dbReference>
<sequence length="431" mass="45824">MPMIRRAILLFAAIAADSGAALAETAAKSPVTAAAAMAEASVGVRPLALVDGLEDGPLKDRLSACIGKPTKPTEWSIGHRGAPLQFPEHSRQSYLAAARQGAGIIECDVAFTSDRELVCRHSQCDLHTTTDILTRPDLAAKCSQPFAPADPASGRAASAKCCTSDLTLAEFMTLKAKMDSSDKTATTPEAYQGGNPTWRTTLYAPGEVMSHKGYIALIKSLGRKFTPELKTPEVAMPFGGDYSQEAYASQMIEDYKAAGIPASDVFAQSFRLDDVKFWIAHYPDFGSQAVYLDDRDETLPGFDPMQPESFEPTMAELADAGVKIIAPPLWMLVTGKDGAIVPSPYAKAAKKAGLKIITWSLERSGPLSGGGGWYYQSIADVVHSDADMLRLLDTLANDIGVVGVFSDWPATTTFFANCLGLDGLGTASAGN</sequence>
<dbReference type="PROSITE" id="PS51704">
    <property type="entry name" value="GP_PDE"/>
    <property type="match status" value="1"/>
</dbReference>
<gene>
    <name evidence="9" type="ORF">E3C22_20365</name>
</gene>
<reference evidence="9 10" key="1">
    <citation type="submission" date="2019-03" db="EMBL/GenBank/DDBJ databases">
        <title>Jiella endophytica sp. nov., a novel endophytic bacterium isolated from root of Ficus microcarpa Linn. f.</title>
        <authorList>
            <person name="Tuo L."/>
        </authorList>
    </citation>
    <scope>NUCLEOTIDE SEQUENCE [LARGE SCALE GENOMIC DNA]</scope>
    <source>
        <strain evidence="9 10">CBS5Q-3</strain>
    </source>
</reference>
<dbReference type="SUPFAM" id="SSF51695">
    <property type="entry name" value="PLC-like phosphodiesterases"/>
    <property type="match status" value="1"/>
</dbReference>
<comment type="caution">
    <text evidence="9">The sequence shown here is derived from an EMBL/GenBank/DDBJ whole genome shotgun (WGS) entry which is preliminary data.</text>
</comment>
<evidence type="ECO:0000313" key="9">
    <source>
        <dbReference type="EMBL" id="TFF19128.1"/>
    </source>
</evidence>
<evidence type="ECO:0000313" key="10">
    <source>
        <dbReference type="Proteomes" id="UP000298179"/>
    </source>
</evidence>
<dbReference type="EC" id="3.1.4.46" evidence="2"/>
<evidence type="ECO:0000256" key="1">
    <source>
        <dbReference type="ARBA" id="ARBA00007277"/>
    </source>
</evidence>
<dbReference type="GO" id="GO:0006071">
    <property type="term" value="P:glycerol metabolic process"/>
    <property type="evidence" value="ECO:0007669"/>
    <property type="project" value="UniProtKB-KW"/>
</dbReference>
<name>A0A4Y8RBL9_9HYPH</name>
<feature type="domain" description="GP-PDE" evidence="8">
    <location>
        <begin position="74"/>
        <end position="416"/>
    </location>
</feature>
<evidence type="ECO:0000256" key="7">
    <source>
        <dbReference type="SAM" id="SignalP"/>
    </source>
</evidence>
<dbReference type="InterPro" id="IPR030395">
    <property type="entry name" value="GP_PDE_dom"/>
</dbReference>
<keyword evidence="10" id="KW-1185">Reference proteome</keyword>
<keyword evidence="3 7" id="KW-0732">Signal</keyword>
<dbReference type="AlphaFoldDB" id="A0A4Y8RBL9"/>
<feature type="chain" id="PRO_5021411673" description="glycerophosphodiester phosphodiesterase" evidence="7">
    <location>
        <begin position="24"/>
        <end position="431"/>
    </location>
</feature>
<protein>
    <recommendedName>
        <fullName evidence="2">glycerophosphodiester phosphodiesterase</fullName>
        <ecNumber evidence="2">3.1.4.46</ecNumber>
    </recommendedName>
</protein>
<dbReference type="PANTHER" id="PTHR43620">
    <property type="entry name" value="GLYCEROPHOSPHORYL DIESTER PHOSPHODIESTERASE"/>
    <property type="match status" value="1"/>
</dbReference>
<evidence type="ECO:0000256" key="2">
    <source>
        <dbReference type="ARBA" id="ARBA00012247"/>
    </source>
</evidence>
<evidence type="ECO:0000256" key="3">
    <source>
        <dbReference type="ARBA" id="ARBA00022729"/>
    </source>
</evidence>
<dbReference type="Pfam" id="PF03009">
    <property type="entry name" value="GDPD"/>
    <property type="match status" value="1"/>
</dbReference>
<keyword evidence="4" id="KW-0319">Glycerol metabolism</keyword>
<accession>A0A4Y8RBL9</accession>
<dbReference type="Gene3D" id="3.20.20.190">
    <property type="entry name" value="Phosphatidylinositol (PI) phosphodiesterase"/>
    <property type="match status" value="1"/>
</dbReference>
<organism evidence="9 10">
    <name type="scientific">Jiella endophytica</name>
    <dbReference type="NCBI Taxonomy" id="2558362"/>
    <lineage>
        <taxon>Bacteria</taxon>
        <taxon>Pseudomonadati</taxon>
        <taxon>Pseudomonadota</taxon>
        <taxon>Alphaproteobacteria</taxon>
        <taxon>Hyphomicrobiales</taxon>
        <taxon>Aurantimonadaceae</taxon>
        <taxon>Jiella</taxon>
    </lineage>
</organism>
<keyword evidence="5" id="KW-0378">Hydrolase</keyword>